<accession>A0A1X7T377</accession>
<proteinExistence type="predicted"/>
<protein>
    <submittedName>
        <fullName evidence="1">Uncharacterized protein</fullName>
    </submittedName>
</protein>
<dbReference type="InParanoid" id="A0A1X7T377"/>
<sequence length="69" mass="7757">SQCMYVLLIGIAYFCLLMFVFLDSCPCASLSLFSPKPFSPPHTHVRMCLTFALSRSFARPLTCLLSFLC</sequence>
<reference evidence="1" key="1">
    <citation type="submission" date="2017-05" db="UniProtKB">
        <authorList>
            <consortium name="EnsemblMetazoa"/>
        </authorList>
    </citation>
    <scope>IDENTIFICATION</scope>
</reference>
<evidence type="ECO:0000313" key="1">
    <source>
        <dbReference type="EnsemblMetazoa" id="Aqu2.1.08912_001"/>
    </source>
</evidence>
<dbReference type="EnsemblMetazoa" id="Aqu2.1.08912_001">
    <property type="protein sequence ID" value="Aqu2.1.08912_001"/>
    <property type="gene ID" value="Aqu2.1.08912"/>
</dbReference>
<dbReference type="AlphaFoldDB" id="A0A1X7T377"/>
<name>A0A1X7T377_AMPQE</name>
<organism evidence="1">
    <name type="scientific">Amphimedon queenslandica</name>
    <name type="common">Sponge</name>
    <dbReference type="NCBI Taxonomy" id="400682"/>
    <lineage>
        <taxon>Eukaryota</taxon>
        <taxon>Metazoa</taxon>
        <taxon>Porifera</taxon>
        <taxon>Demospongiae</taxon>
        <taxon>Heteroscleromorpha</taxon>
        <taxon>Haplosclerida</taxon>
        <taxon>Niphatidae</taxon>
        <taxon>Amphimedon</taxon>
    </lineage>
</organism>